<feature type="compositionally biased region" description="Basic and acidic residues" evidence="1">
    <location>
        <begin position="369"/>
        <end position="389"/>
    </location>
</feature>
<dbReference type="Proteomes" id="UP001283361">
    <property type="component" value="Unassembled WGS sequence"/>
</dbReference>
<feature type="compositionally biased region" description="Low complexity" evidence="1">
    <location>
        <begin position="194"/>
        <end position="211"/>
    </location>
</feature>
<evidence type="ECO:0000313" key="4">
    <source>
        <dbReference type="Proteomes" id="UP001283361"/>
    </source>
</evidence>
<reference evidence="3" key="1">
    <citation type="journal article" date="2023" name="G3 (Bethesda)">
        <title>A reference genome for the long-term kleptoplast-retaining sea slug Elysia crispata morphotype clarki.</title>
        <authorList>
            <person name="Eastman K.E."/>
            <person name="Pendleton A.L."/>
            <person name="Shaikh M.A."/>
            <person name="Suttiyut T."/>
            <person name="Ogas R."/>
            <person name="Tomko P."/>
            <person name="Gavelis G."/>
            <person name="Widhalm J.R."/>
            <person name="Wisecaver J.H."/>
        </authorList>
    </citation>
    <scope>NUCLEOTIDE SEQUENCE</scope>
    <source>
        <strain evidence="3">ECLA1</strain>
    </source>
</reference>
<name>A0AAE1B6P2_9GAST</name>
<sequence length="474" mass="51316">MWSLEPLFTPLICLVSHHQVELCTALTKSLSVMTEVCRHAAEKVPDSYDQDQFKLCVKTITSTVSGLVTSIKSFKRAPSQALLRRVMTFSDPVISASAALLAFATEECFTGTAASLTHYAAEMYRASLGLSVSISSATIQMFRAVRDLVHASSSCKRHQDRLSLCVESLTRSSSQLRDMLLSHSFVPVPQVPQHSSSLHSDMSHSPSSLYSKPAGEKEGDSSCASVSCSSWEKVDGKKGYVPLETGEGLPPTPQDGKQEKHGRLSMSPQGSPKMSAPDGHHSSRQSLLKTSSKSSKKDKDGSRSPRTKEKRHRSSTSSSSSSSLSSTSHHQHHLDSHHSDKEKFVDSCHGEEKQMLDKGNKQQMGEDNFSEKNKSQESLPTDRDSKSDIDNFFFAQTESASLLSVASKPQTPGSRPTSMEVDLVLASLAPDSPGTVSSSDDAGHETLAGLRELDIDGAALGNIPETCEEDSSRL</sequence>
<comment type="caution">
    <text evidence="3">The sequence shown here is derived from an EMBL/GenBank/DDBJ whole genome shotgun (WGS) entry which is preliminary data.</text>
</comment>
<dbReference type="AlphaFoldDB" id="A0AAE1B6P2"/>
<dbReference type="PANTHER" id="PTHR47133:SF1">
    <property type="entry name" value="TALIN ROD DOMAIN-CONTAINING PROTEIN 1"/>
    <property type="match status" value="1"/>
</dbReference>
<feature type="region of interest" description="Disordered" evidence="1">
    <location>
        <begin position="239"/>
        <end position="389"/>
    </location>
</feature>
<accession>A0AAE1B6P2</accession>
<evidence type="ECO:0000256" key="1">
    <source>
        <dbReference type="SAM" id="MobiDB-lite"/>
    </source>
</evidence>
<dbReference type="InterPro" id="IPR054082">
    <property type="entry name" value="Talin_IBS2B"/>
</dbReference>
<gene>
    <name evidence="3" type="ORF">RRG08_019404</name>
</gene>
<keyword evidence="4" id="KW-1185">Reference proteome</keyword>
<feature type="compositionally biased region" description="Low complexity" evidence="1">
    <location>
        <begin position="315"/>
        <end position="328"/>
    </location>
</feature>
<dbReference type="InterPro" id="IPR042799">
    <property type="entry name" value="TLNRD1"/>
</dbReference>
<feature type="domain" description="Talin IBS2B" evidence="2">
    <location>
        <begin position="24"/>
        <end position="105"/>
    </location>
</feature>
<dbReference type="EMBL" id="JAWDGP010000472">
    <property type="protein sequence ID" value="KAK3800230.1"/>
    <property type="molecule type" value="Genomic_DNA"/>
</dbReference>
<dbReference type="GO" id="GO:0003779">
    <property type="term" value="F:actin binding"/>
    <property type="evidence" value="ECO:0007669"/>
    <property type="project" value="InterPro"/>
</dbReference>
<feature type="compositionally biased region" description="Basic and acidic residues" evidence="1">
    <location>
        <begin position="295"/>
        <end position="307"/>
    </location>
</feature>
<protein>
    <recommendedName>
        <fullName evidence="2">Talin IBS2B domain-containing protein</fullName>
    </recommendedName>
</protein>
<dbReference type="Pfam" id="PF21896">
    <property type="entry name" value="Talin_IBS2B"/>
    <property type="match status" value="1"/>
</dbReference>
<evidence type="ECO:0000313" key="3">
    <source>
        <dbReference type="EMBL" id="KAK3800230.1"/>
    </source>
</evidence>
<dbReference type="PANTHER" id="PTHR47133">
    <property type="entry name" value="TALIN ROD DOMAIN-CONTAINING PROTEIN 1"/>
    <property type="match status" value="1"/>
</dbReference>
<feature type="compositionally biased region" description="Low complexity" evidence="1">
    <location>
        <begin position="284"/>
        <end position="293"/>
    </location>
</feature>
<feature type="compositionally biased region" description="Basic and acidic residues" evidence="1">
    <location>
        <begin position="333"/>
        <end position="360"/>
    </location>
</feature>
<dbReference type="Gene3D" id="1.20.120.230">
    <property type="entry name" value="Alpha-catenin/vinculin-like"/>
    <property type="match status" value="1"/>
</dbReference>
<evidence type="ECO:0000259" key="2">
    <source>
        <dbReference type="Pfam" id="PF21896"/>
    </source>
</evidence>
<proteinExistence type="predicted"/>
<feature type="region of interest" description="Disordered" evidence="1">
    <location>
        <begin position="191"/>
        <end position="216"/>
    </location>
</feature>
<organism evidence="3 4">
    <name type="scientific">Elysia crispata</name>
    <name type="common">lettuce slug</name>
    <dbReference type="NCBI Taxonomy" id="231223"/>
    <lineage>
        <taxon>Eukaryota</taxon>
        <taxon>Metazoa</taxon>
        <taxon>Spiralia</taxon>
        <taxon>Lophotrochozoa</taxon>
        <taxon>Mollusca</taxon>
        <taxon>Gastropoda</taxon>
        <taxon>Heterobranchia</taxon>
        <taxon>Euthyneura</taxon>
        <taxon>Panpulmonata</taxon>
        <taxon>Sacoglossa</taxon>
        <taxon>Placobranchoidea</taxon>
        <taxon>Plakobranchidae</taxon>
        <taxon>Elysia</taxon>
    </lineage>
</organism>